<organism evidence="1">
    <name type="scientific">Rhizophora mucronata</name>
    <name type="common">Asiatic mangrove</name>
    <dbReference type="NCBI Taxonomy" id="61149"/>
    <lineage>
        <taxon>Eukaryota</taxon>
        <taxon>Viridiplantae</taxon>
        <taxon>Streptophyta</taxon>
        <taxon>Embryophyta</taxon>
        <taxon>Tracheophyta</taxon>
        <taxon>Spermatophyta</taxon>
        <taxon>Magnoliopsida</taxon>
        <taxon>eudicotyledons</taxon>
        <taxon>Gunneridae</taxon>
        <taxon>Pentapetalae</taxon>
        <taxon>rosids</taxon>
        <taxon>fabids</taxon>
        <taxon>Malpighiales</taxon>
        <taxon>Rhizophoraceae</taxon>
        <taxon>Rhizophora</taxon>
    </lineage>
</organism>
<evidence type="ECO:0000313" key="1">
    <source>
        <dbReference type="EMBL" id="MBX60169.1"/>
    </source>
</evidence>
<accession>A0A2P2PZQ4</accession>
<name>A0A2P2PZQ4_RHIMU</name>
<proteinExistence type="predicted"/>
<dbReference type="EMBL" id="GGEC01079685">
    <property type="protein sequence ID" value="MBX60169.1"/>
    <property type="molecule type" value="Transcribed_RNA"/>
</dbReference>
<sequence>MLPLVPVMIWKIL</sequence>
<reference evidence="1" key="1">
    <citation type="submission" date="2018-02" db="EMBL/GenBank/DDBJ databases">
        <title>Rhizophora mucronata_Transcriptome.</title>
        <authorList>
            <person name="Meera S.P."/>
            <person name="Sreeshan A."/>
            <person name="Augustine A."/>
        </authorList>
    </citation>
    <scope>NUCLEOTIDE SEQUENCE</scope>
    <source>
        <tissue evidence="1">Leaf</tissue>
    </source>
</reference>
<protein>
    <submittedName>
        <fullName evidence="1">Uncharacterized protein</fullName>
    </submittedName>
</protein>